<dbReference type="CDD" id="cd07818">
    <property type="entry name" value="SRPBCC_1"/>
    <property type="match status" value="1"/>
</dbReference>
<dbReference type="OrthoDB" id="9807923at2"/>
<keyword evidence="4" id="KW-1185">Reference proteome</keyword>
<dbReference type="RefSeq" id="WP_104228527.1">
    <property type="nucleotide sequence ID" value="NZ_PSNW01000001.1"/>
</dbReference>
<reference evidence="3 4" key="1">
    <citation type="submission" date="2018-02" db="EMBL/GenBank/DDBJ databases">
        <title>Genome sequencing of Solimonas sp. HR-BB.</title>
        <authorList>
            <person name="Lee Y."/>
            <person name="Jeon C.O."/>
        </authorList>
    </citation>
    <scope>NUCLEOTIDE SEQUENCE [LARGE SCALE GENOMIC DNA]</scope>
    <source>
        <strain evidence="3 4">HR-BB</strain>
    </source>
</reference>
<dbReference type="InterPro" id="IPR023393">
    <property type="entry name" value="START-like_dom_sf"/>
</dbReference>
<name>A0A2S5TKR1_9GAMM</name>
<feature type="signal peptide" evidence="2">
    <location>
        <begin position="1"/>
        <end position="20"/>
    </location>
</feature>
<keyword evidence="2" id="KW-0732">Signal</keyword>
<dbReference type="Proteomes" id="UP000238220">
    <property type="component" value="Unassembled WGS sequence"/>
</dbReference>
<feature type="chain" id="PRO_5015561460" evidence="2">
    <location>
        <begin position="21"/>
        <end position="195"/>
    </location>
</feature>
<feature type="region of interest" description="Disordered" evidence="1">
    <location>
        <begin position="175"/>
        <end position="195"/>
    </location>
</feature>
<evidence type="ECO:0000313" key="4">
    <source>
        <dbReference type="Proteomes" id="UP000238220"/>
    </source>
</evidence>
<dbReference type="Gene3D" id="3.30.530.20">
    <property type="match status" value="1"/>
</dbReference>
<evidence type="ECO:0000313" key="3">
    <source>
        <dbReference type="EMBL" id="PPE75561.1"/>
    </source>
</evidence>
<sequence>MIKKILIVVAVAIAGLLVYAATQPDTFRVERTILVKAPPERIYPLIADFRQWTRWSPYEKLDPALKRTYSGAGSGMGAIYAWDGNKDIGAGRMEIDETTPPSRIRIKLDFFRPFEARNIAEFTMTPEGDATRLGWAMHGPANYLSKLMGTLFDMDQMIGKDFETGLGTLKSLAELPATPAENPQAPPAVSDASHT</sequence>
<evidence type="ECO:0000256" key="2">
    <source>
        <dbReference type="SAM" id="SignalP"/>
    </source>
</evidence>
<proteinExistence type="predicted"/>
<dbReference type="AlphaFoldDB" id="A0A2S5TKR1"/>
<dbReference type="SUPFAM" id="SSF55961">
    <property type="entry name" value="Bet v1-like"/>
    <property type="match status" value="1"/>
</dbReference>
<evidence type="ECO:0000256" key="1">
    <source>
        <dbReference type="SAM" id="MobiDB-lite"/>
    </source>
</evidence>
<dbReference type="EMBL" id="PSNW01000001">
    <property type="protein sequence ID" value="PPE75561.1"/>
    <property type="molecule type" value="Genomic_DNA"/>
</dbReference>
<dbReference type="Pfam" id="PF10604">
    <property type="entry name" value="Polyketide_cyc2"/>
    <property type="match status" value="1"/>
</dbReference>
<organism evidence="3 4">
    <name type="scientific">Solimonas fluminis</name>
    <dbReference type="NCBI Taxonomy" id="2086571"/>
    <lineage>
        <taxon>Bacteria</taxon>
        <taxon>Pseudomonadati</taxon>
        <taxon>Pseudomonadota</taxon>
        <taxon>Gammaproteobacteria</taxon>
        <taxon>Nevskiales</taxon>
        <taxon>Nevskiaceae</taxon>
        <taxon>Solimonas</taxon>
    </lineage>
</organism>
<accession>A0A2S5TKR1</accession>
<comment type="caution">
    <text evidence="3">The sequence shown here is derived from an EMBL/GenBank/DDBJ whole genome shotgun (WGS) entry which is preliminary data.</text>
</comment>
<dbReference type="InterPro" id="IPR019587">
    <property type="entry name" value="Polyketide_cyclase/dehydratase"/>
</dbReference>
<protein>
    <submittedName>
        <fullName evidence="3">Polyketide cyclase</fullName>
    </submittedName>
</protein>
<gene>
    <name evidence="3" type="ORF">C3942_01315</name>
</gene>